<evidence type="ECO:0000256" key="1">
    <source>
        <dbReference type="ARBA" id="ARBA00007936"/>
    </source>
</evidence>
<evidence type="ECO:0000313" key="3">
    <source>
        <dbReference type="Proteomes" id="UP001152795"/>
    </source>
</evidence>
<organism evidence="2 3">
    <name type="scientific">Paramuricea clavata</name>
    <name type="common">Red gorgonian</name>
    <name type="synonym">Violescent sea-whip</name>
    <dbReference type="NCBI Taxonomy" id="317549"/>
    <lineage>
        <taxon>Eukaryota</taxon>
        <taxon>Metazoa</taxon>
        <taxon>Cnidaria</taxon>
        <taxon>Anthozoa</taxon>
        <taxon>Octocorallia</taxon>
        <taxon>Malacalcyonacea</taxon>
        <taxon>Plexauridae</taxon>
        <taxon>Paramuricea</taxon>
    </lineage>
</organism>
<dbReference type="Proteomes" id="UP001152795">
    <property type="component" value="Unassembled WGS sequence"/>
</dbReference>
<dbReference type="InterPro" id="IPR056378">
    <property type="entry name" value="Let-756-like_FGF"/>
</dbReference>
<dbReference type="SMART" id="SM00442">
    <property type="entry name" value="FGF"/>
    <property type="match status" value="1"/>
</dbReference>
<gene>
    <name evidence="2" type="ORF">PACLA_8A057606</name>
</gene>
<comment type="caution">
    <text evidence="2">The sequence shown here is derived from an EMBL/GenBank/DDBJ whole genome shotgun (WGS) entry which is preliminary data.</text>
</comment>
<name>A0A7D9IS64_PARCT</name>
<dbReference type="CDD" id="cd00058">
    <property type="entry name" value="beta-trefoil_FGF"/>
    <property type="match status" value="1"/>
</dbReference>
<proteinExistence type="inferred from homology"/>
<comment type="similarity">
    <text evidence="1">Belongs to the heparin-binding growth factors family.</text>
</comment>
<evidence type="ECO:0000313" key="2">
    <source>
        <dbReference type="EMBL" id="CAB4013616.1"/>
    </source>
</evidence>
<dbReference type="GO" id="GO:0008083">
    <property type="term" value="F:growth factor activity"/>
    <property type="evidence" value="ECO:0007669"/>
    <property type="project" value="InterPro"/>
</dbReference>
<dbReference type="InterPro" id="IPR002209">
    <property type="entry name" value="Fibroblast_GF_fam"/>
</dbReference>
<dbReference type="EMBL" id="CACRXK020007948">
    <property type="protein sequence ID" value="CAB4013616.1"/>
    <property type="molecule type" value="Genomic_DNA"/>
</dbReference>
<protein>
    <submittedName>
        <fullName evidence="2">Fibroblast growth factor 1 isoform X1</fullName>
    </submittedName>
</protein>
<sequence length="202" mass="24131">MRFTSAVFILVQIFLSLVTECVQVEGVRFYQTKRQPGRQQVDIDIFRNMFSHPTNRKKVVLMCRNKNYLVMEHEKLKGSTDPKIIKQFGKFELQSFGVGIMKIFNVRTRKFIAFDKSGRAYTTRNNTLDTLFKVTQRNSLFVTYHSLVHRTLEHGARRKWYLAIKANGRFKRPSKTHSRHRKSIEFLPRDWRKYKLHLMNSR</sequence>
<keyword evidence="3" id="KW-1185">Reference proteome</keyword>
<reference evidence="2" key="1">
    <citation type="submission" date="2020-04" db="EMBL/GenBank/DDBJ databases">
        <authorList>
            <person name="Alioto T."/>
            <person name="Alioto T."/>
            <person name="Gomez Garrido J."/>
        </authorList>
    </citation>
    <scope>NUCLEOTIDE SEQUENCE</scope>
    <source>
        <strain evidence="2">A484AB</strain>
    </source>
</reference>
<dbReference type="SUPFAM" id="SSF50353">
    <property type="entry name" value="Cytokine"/>
    <property type="match status" value="1"/>
</dbReference>
<dbReference type="Pfam" id="PF00167">
    <property type="entry name" value="FGF"/>
    <property type="match status" value="1"/>
</dbReference>
<dbReference type="OrthoDB" id="5987799at2759"/>
<dbReference type="AlphaFoldDB" id="A0A7D9IS64"/>
<dbReference type="PANTHER" id="PTHR11486">
    <property type="entry name" value="FIBROBLAST GROWTH FACTOR"/>
    <property type="match status" value="1"/>
</dbReference>
<dbReference type="InterPro" id="IPR008996">
    <property type="entry name" value="IL1/FGF"/>
</dbReference>
<accession>A0A7D9IS64</accession>
<dbReference type="Gene3D" id="2.80.10.50">
    <property type="match status" value="1"/>
</dbReference>